<protein>
    <submittedName>
        <fullName evidence="4">Xanthine dehydrogenase YagR molybdenum-binding subunit</fullName>
    </submittedName>
</protein>
<dbReference type="SMART" id="SM01008">
    <property type="entry name" value="Ald_Xan_dh_C"/>
    <property type="match status" value="1"/>
</dbReference>
<gene>
    <name evidence="4" type="ORF">SAMN05444366_3059</name>
</gene>
<dbReference type="Gene3D" id="3.30.365.10">
    <property type="entry name" value="Aldehyde oxidase/xanthine dehydrogenase, molybdopterin binding domain"/>
    <property type="match status" value="4"/>
</dbReference>
<dbReference type="GO" id="GO:0005506">
    <property type="term" value="F:iron ion binding"/>
    <property type="evidence" value="ECO:0007669"/>
    <property type="project" value="InterPro"/>
</dbReference>
<dbReference type="InterPro" id="IPR036856">
    <property type="entry name" value="Ald_Oxase/Xan_DH_a/b_sf"/>
</dbReference>
<dbReference type="SUPFAM" id="SSF54665">
    <property type="entry name" value="CO dehydrogenase molybdoprotein N-domain-like"/>
    <property type="match status" value="1"/>
</dbReference>
<dbReference type="GO" id="GO:0016491">
    <property type="term" value="F:oxidoreductase activity"/>
    <property type="evidence" value="ECO:0007669"/>
    <property type="project" value="UniProtKB-KW"/>
</dbReference>
<sequence length="736" mass="80108">MSKTSNINRVDGFAKVTGSATYSAEYKTDGVVYACLVGSTIAKGRIKSIDTKKAEWAPGVLVVISHLNVDKPSGYAKAKDPHNFGQPLQVFKDDTVLYYDQPIAMVIADTFERMQYAASLIKAEYIKEEHITDLQKAKDKEKKVETDKGDDYHRGVQDNYKNAAVVLEEEYTIPTEVHNPMELANIIAKWDGNKPTVYTKSQGVEGTRRSIGGVFGIPPEDVSVNSEYLGGAFGMGLHTWPYEIAALIGSKKLNRPVKLVLHREQMFTNVGFRPYTIQKMGLGATKDGKLTGLTHEAVAMTSSYEDFMEGTVNMSRFIYNCDNVSTRYRIVKLDTCTPIWMRGPGEATGSFALESAMDELAHKLDMDPIEFRKLNYAEKDLEQNKPWSSKYLLECYEGGMERIGWKNRKNKPGSVKEGEWLVGYGMGTGTFGCYRSPTSVKAKFLADGNLVLQCSVNDMGPGTATMMTAIGAEITGLPSENVVIEMGKSGLPKGPTQGGSATTSSVGSAVHDACNLLVSKILGLAVETSTFKGMAITDLAFANGVVTSKKDNLKSVSLASLLSANKLENFEVENVSKATEEAKKYSIYSFSVHFVKVLVNPNLGKIRLAHVVSCADIGTVINQKTSAGQMYGGAVGGIGMGLMEALEIDHRFGRPINNNFADYHVPVNADIEKQEVFFVNKKDPISNPMGTKGLGETALVGMAPAIANAVFNATGKRVRDLPITLDKILEPRVANA</sequence>
<dbReference type="PANTHER" id="PTHR11908:SF132">
    <property type="entry name" value="ALDEHYDE OXIDASE 1-RELATED"/>
    <property type="match status" value="1"/>
</dbReference>
<dbReference type="InterPro" id="IPR000674">
    <property type="entry name" value="Ald_Oxase/Xan_DH_a/b"/>
</dbReference>
<proteinExistence type="predicted"/>
<dbReference type="PANTHER" id="PTHR11908">
    <property type="entry name" value="XANTHINE DEHYDROGENASE"/>
    <property type="match status" value="1"/>
</dbReference>
<keyword evidence="1" id="KW-0500">Molybdenum</keyword>
<dbReference type="EMBL" id="FRBY01000004">
    <property type="protein sequence ID" value="SHM36993.1"/>
    <property type="molecule type" value="Genomic_DNA"/>
</dbReference>
<dbReference type="RefSeq" id="WP_072973758.1">
    <property type="nucleotide sequence ID" value="NZ_FRBY01000004.1"/>
</dbReference>
<dbReference type="OrthoDB" id="9767994at2"/>
<dbReference type="InterPro" id="IPR008274">
    <property type="entry name" value="AldOxase/xan_DH_MoCoBD1"/>
</dbReference>
<reference evidence="5" key="1">
    <citation type="submission" date="2016-11" db="EMBL/GenBank/DDBJ databases">
        <authorList>
            <person name="Varghese N."/>
            <person name="Submissions S."/>
        </authorList>
    </citation>
    <scope>NUCLEOTIDE SEQUENCE [LARGE SCALE GENOMIC DNA]</scope>
    <source>
        <strain evidence="5">DSM 1811</strain>
    </source>
</reference>
<dbReference type="Pfam" id="PF20256">
    <property type="entry name" value="MoCoBD_2"/>
    <property type="match status" value="1"/>
</dbReference>
<evidence type="ECO:0000313" key="5">
    <source>
        <dbReference type="Proteomes" id="UP000184121"/>
    </source>
</evidence>
<dbReference type="InterPro" id="IPR016208">
    <property type="entry name" value="Ald_Oxase/xanthine_DH-like"/>
</dbReference>
<dbReference type="Gene3D" id="3.90.1170.50">
    <property type="entry name" value="Aldehyde oxidase/xanthine dehydrogenase, a/b hammerhead"/>
    <property type="match status" value="1"/>
</dbReference>
<name>A0A1M7I8V4_9FLAO</name>
<dbReference type="Pfam" id="PF01315">
    <property type="entry name" value="Ald_Xan_dh_C"/>
    <property type="match status" value="1"/>
</dbReference>
<dbReference type="InterPro" id="IPR046867">
    <property type="entry name" value="AldOxase/xan_DH_MoCoBD2"/>
</dbReference>
<evidence type="ECO:0000256" key="1">
    <source>
        <dbReference type="ARBA" id="ARBA00022505"/>
    </source>
</evidence>
<dbReference type="AlphaFoldDB" id="A0A1M7I8V4"/>
<evidence type="ECO:0000259" key="3">
    <source>
        <dbReference type="SMART" id="SM01008"/>
    </source>
</evidence>
<evidence type="ECO:0000313" key="4">
    <source>
        <dbReference type="EMBL" id="SHM36993.1"/>
    </source>
</evidence>
<organism evidence="4 5">
    <name type="scientific">Flavobacterium saccharophilum</name>
    <dbReference type="NCBI Taxonomy" id="29534"/>
    <lineage>
        <taxon>Bacteria</taxon>
        <taxon>Pseudomonadati</taxon>
        <taxon>Bacteroidota</taxon>
        <taxon>Flavobacteriia</taxon>
        <taxon>Flavobacteriales</taxon>
        <taxon>Flavobacteriaceae</taxon>
        <taxon>Flavobacterium</taxon>
    </lineage>
</organism>
<keyword evidence="5" id="KW-1185">Reference proteome</keyword>
<dbReference type="InterPro" id="IPR037165">
    <property type="entry name" value="AldOxase/xan_DH_Mopterin-bd_sf"/>
</dbReference>
<feature type="domain" description="Aldehyde oxidase/xanthine dehydrogenase a/b hammerhead" evidence="3">
    <location>
        <begin position="17"/>
        <end position="129"/>
    </location>
</feature>
<dbReference type="Pfam" id="PF02738">
    <property type="entry name" value="MoCoBD_1"/>
    <property type="match status" value="1"/>
</dbReference>
<evidence type="ECO:0000256" key="2">
    <source>
        <dbReference type="ARBA" id="ARBA00023002"/>
    </source>
</evidence>
<dbReference type="SUPFAM" id="SSF56003">
    <property type="entry name" value="Molybdenum cofactor-binding domain"/>
    <property type="match status" value="1"/>
</dbReference>
<dbReference type="Proteomes" id="UP000184121">
    <property type="component" value="Unassembled WGS sequence"/>
</dbReference>
<accession>A0A1M7I8V4</accession>
<dbReference type="STRING" id="29534.SAMN05444366_3059"/>
<keyword evidence="2" id="KW-0560">Oxidoreductase</keyword>